<evidence type="ECO:0000259" key="8">
    <source>
        <dbReference type="SMART" id="SM00363"/>
    </source>
</evidence>
<dbReference type="SMART" id="SM00363">
    <property type="entry name" value="S4"/>
    <property type="match status" value="1"/>
</dbReference>
<comment type="similarity">
    <text evidence="2 7">Belongs to the pseudouridine synthase RluA family.</text>
</comment>
<comment type="function">
    <text evidence="7">Responsible for synthesis of pseudouridine from uracil.</text>
</comment>
<dbReference type="PROSITE" id="PS01129">
    <property type="entry name" value="PSI_RLU"/>
    <property type="match status" value="1"/>
</dbReference>
<keyword evidence="4 7" id="KW-0413">Isomerase</keyword>
<evidence type="ECO:0000313" key="10">
    <source>
        <dbReference type="Proteomes" id="UP001321786"/>
    </source>
</evidence>
<dbReference type="KEGG" id="hprf:HLPR_18110"/>
<dbReference type="InterPro" id="IPR020103">
    <property type="entry name" value="PsdUridine_synth_cat_dom_sf"/>
</dbReference>
<organism evidence="9 10">
    <name type="scientific">Helicovermis profundi</name>
    <dbReference type="NCBI Taxonomy" id="3065157"/>
    <lineage>
        <taxon>Bacteria</taxon>
        <taxon>Bacillati</taxon>
        <taxon>Bacillota</taxon>
        <taxon>Clostridia</taxon>
        <taxon>Helicovermis</taxon>
    </lineage>
</organism>
<proteinExistence type="inferred from homology"/>
<dbReference type="CDD" id="cd02869">
    <property type="entry name" value="PseudoU_synth_RluA_like"/>
    <property type="match status" value="1"/>
</dbReference>
<evidence type="ECO:0000256" key="6">
    <source>
        <dbReference type="PROSITE-ProRule" id="PRU00182"/>
    </source>
</evidence>
<reference evidence="9 10" key="1">
    <citation type="submission" date="2023-08" db="EMBL/GenBank/DDBJ databases">
        <title>Helicovermis profunda gen. nov., sp. nov., a novel mesophilic, fermentative bacterium within the Bacillota from a deep-sea hydrothermal vent chimney.</title>
        <authorList>
            <person name="Miyazaki U."/>
            <person name="Mizutani D."/>
            <person name="Hashimoto Y."/>
            <person name="Tame A."/>
            <person name="Sawayama S."/>
            <person name="Miyazaki J."/>
            <person name="Takai K."/>
            <person name="Nakagawa S."/>
        </authorList>
    </citation>
    <scope>NUCLEOTIDE SEQUENCE [LARGE SCALE GENOMIC DNA]</scope>
    <source>
        <strain evidence="9 10">S502</strain>
    </source>
</reference>
<dbReference type="CDD" id="cd00165">
    <property type="entry name" value="S4"/>
    <property type="match status" value="1"/>
</dbReference>
<dbReference type="GO" id="GO:0003723">
    <property type="term" value="F:RNA binding"/>
    <property type="evidence" value="ECO:0007669"/>
    <property type="project" value="UniProtKB-KW"/>
</dbReference>
<dbReference type="Pfam" id="PF00849">
    <property type="entry name" value="PseudoU_synth_2"/>
    <property type="match status" value="1"/>
</dbReference>
<dbReference type="SUPFAM" id="SSF55120">
    <property type="entry name" value="Pseudouridine synthase"/>
    <property type="match status" value="1"/>
</dbReference>
<gene>
    <name evidence="9" type="ORF">HLPR_18110</name>
</gene>
<dbReference type="SUPFAM" id="SSF55174">
    <property type="entry name" value="Alpha-L RNA-binding motif"/>
    <property type="match status" value="1"/>
</dbReference>
<dbReference type="Pfam" id="PF01479">
    <property type="entry name" value="S4"/>
    <property type="match status" value="1"/>
</dbReference>
<dbReference type="Gene3D" id="3.10.290.10">
    <property type="entry name" value="RNA-binding S4 domain"/>
    <property type="match status" value="1"/>
</dbReference>
<dbReference type="PANTHER" id="PTHR21600:SF44">
    <property type="entry name" value="RIBOSOMAL LARGE SUBUNIT PSEUDOURIDINE SYNTHASE D"/>
    <property type="match status" value="1"/>
</dbReference>
<evidence type="ECO:0000256" key="2">
    <source>
        <dbReference type="ARBA" id="ARBA00010876"/>
    </source>
</evidence>
<dbReference type="InterPro" id="IPR036986">
    <property type="entry name" value="S4_RNA-bd_sf"/>
</dbReference>
<comment type="catalytic activity">
    <reaction evidence="1 7">
        <text>a uridine in RNA = a pseudouridine in RNA</text>
        <dbReference type="Rhea" id="RHEA:48348"/>
        <dbReference type="Rhea" id="RHEA-COMP:12068"/>
        <dbReference type="Rhea" id="RHEA-COMP:12069"/>
        <dbReference type="ChEBI" id="CHEBI:65314"/>
        <dbReference type="ChEBI" id="CHEBI:65315"/>
    </reaction>
</comment>
<name>A0AAU9EWK7_9FIRM</name>
<evidence type="ECO:0000256" key="4">
    <source>
        <dbReference type="ARBA" id="ARBA00023235"/>
    </source>
</evidence>
<dbReference type="FunFam" id="3.30.2350.10:FF:000006">
    <property type="entry name" value="Pseudouridine synthase"/>
    <property type="match status" value="1"/>
</dbReference>
<evidence type="ECO:0000256" key="5">
    <source>
        <dbReference type="PIRSR" id="PIRSR606225-1"/>
    </source>
</evidence>
<dbReference type="InterPro" id="IPR050188">
    <property type="entry name" value="RluA_PseudoU_synthase"/>
</dbReference>
<evidence type="ECO:0000256" key="7">
    <source>
        <dbReference type="RuleBase" id="RU362028"/>
    </source>
</evidence>
<dbReference type="EC" id="5.4.99.-" evidence="7"/>
<accession>A0AAU9EWK7</accession>
<dbReference type="InterPro" id="IPR006145">
    <property type="entry name" value="PsdUridine_synth_RsuA/RluA"/>
</dbReference>
<dbReference type="Gene3D" id="3.30.2350.10">
    <property type="entry name" value="Pseudouridine synthase"/>
    <property type="match status" value="1"/>
</dbReference>
<dbReference type="GO" id="GO:0000455">
    <property type="term" value="P:enzyme-directed rRNA pseudouridine synthesis"/>
    <property type="evidence" value="ECO:0007669"/>
    <property type="project" value="TreeGrafter"/>
</dbReference>
<dbReference type="GO" id="GO:0120159">
    <property type="term" value="F:rRNA pseudouridine synthase activity"/>
    <property type="evidence" value="ECO:0007669"/>
    <property type="project" value="UniProtKB-ARBA"/>
</dbReference>
<dbReference type="Proteomes" id="UP001321786">
    <property type="component" value="Chromosome"/>
</dbReference>
<keyword evidence="3 6" id="KW-0694">RNA-binding</keyword>
<feature type="domain" description="RNA-binding S4" evidence="8">
    <location>
        <begin position="22"/>
        <end position="80"/>
    </location>
</feature>
<dbReference type="InterPro" id="IPR006225">
    <property type="entry name" value="PsdUridine_synth_RluC/D"/>
</dbReference>
<dbReference type="InterPro" id="IPR006224">
    <property type="entry name" value="PsdUridine_synth_RluA-like_CS"/>
</dbReference>
<feature type="active site" evidence="5">
    <location>
        <position position="146"/>
    </location>
</feature>
<evidence type="ECO:0000256" key="1">
    <source>
        <dbReference type="ARBA" id="ARBA00000073"/>
    </source>
</evidence>
<protein>
    <recommendedName>
        <fullName evidence="7">Pseudouridine synthase</fullName>
        <ecNumber evidence="7">5.4.99.-</ecNumber>
    </recommendedName>
</protein>
<dbReference type="NCBIfam" id="TIGR00005">
    <property type="entry name" value="rluA_subfam"/>
    <property type="match status" value="1"/>
</dbReference>
<evidence type="ECO:0000256" key="3">
    <source>
        <dbReference type="ARBA" id="ARBA00022884"/>
    </source>
</evidence>
<dbReference type="AlphaFoldDB" id="A0AAU9EWK7"/>
<dbReference type="RefSeq" id="WP_338535110.1">
    <property type="nucleotide sequence ID" value="NZ_AP028654.1"/>
</dbReference>
<evidence type="ECO:0000313" key="9">
    <source>
        <dbReference type="EMBL" id="BEP29480.1"/>
    </source>
</evidence>
<dbReference type="PANTHER" id="PTHR21600">
    <property type="entry name" value="MITOCHONDRIAL RNA PSEUDOURIDINE SYNTHASE"/>
    <property type="match status" value="1"/>
</dbReference>
<sequence length="318" mass="36159">MFDINNIIDQFEFIIDTENEGKRLDVFLTKILDGYSRNYIQKLIKDGYINVNSKVVTTKKYAIKENDTVEIFIPKPVNLDVEAEDIFVEIVYEDDDVIIVNKPQGMVVHPAPGNYSGTLVNALLFHAKSLSNINGVVRPGIVHRIDKDTSGLLMIAKNNKSHNSLAAQLKDHSSTRKYIAIVHGNIVEDQGTIDKPIARNPKNRLKMAVVEGGRESVTHYKVLKRYQTFTLVECQLETGRTHQIRVHMSYINHPLLGDNLYGPKNSKIKYSGQALHAKTLGFVHPTTNKYIEFNSELPEYFVELIKKIEAINKIRNKE</sequence>
<dbReference type="EMBL" id="AP028654">
    <property type="protein sequence ID" value="BEP29480.1"/>
    <property type="molecule type" value="Genomic_DNA"/>
</dbReference>
<keyword evidence="10" id="KW-1185">Reference proteome</keyword>
<dbReference type="PROSITE" id="PS50889">
    <property type="entry name" value="S4"/>
    <property type="match status" value="1"/>
</dbReference>
<dbReference type="InterPro" id="IPR002942">
    <property type="entry name" value="S4_RNA-bd"/>
</dbReference>